<name>A0A0B2P9T1_GLYSO</name>
<protein>
    <submittedName>
        <fullName evidence="1">Uncharacterized protein</fullName>
    </submittedName>
</protein>
<gene>
    <name evidence="1" type="ORF">glysoja_038009</name>
</gene>
<accession>A0A0B2P9T1</accession>
<dbReference type="EMBL" id="KN669280">
    <property type="protein sequence ID" value="KHN04367.1"/>
    <property type="molecule type" value="Genomic_DNA"/>
</dbReference>
<evidence type="ECO:0000313" key="1">
    <source>
        <dbReference type="EMBL" id="KHN04367.1"/>
    </source>
</evidence>
<dbReference type="AlphaFoldDB" id="A0A0B2P9T1"/>
<organism evidence="1">
    <name type="scientific">Glycine soja</name>
    <name type="common">Wild soybean</name>
    <dbReference type="NCBI Taxonomy" id="3848"/>
    <lineage>
        <taxon>Eukaryota</taxon>
        <taxon>Viridiplantae</taxon>
        <taxon>Streptophyta</taxon>
        <taxon>Embryophyta</taxon>
        <taxon>Tracheophyta</taxon>
        <taxon>Spermatophyta</taxon>
        <taxon>Magnoliopsida</taxon>
        <taxon>eudicotyledons</taxon>
        <taxon>Gunneridae</taxon>
        <taxon>Pentapetalae</taxon>
        <taxon>rosids</taxon>
        <taxon>fabids</taxon>
        <taxon>Fabales</taxon>
        <taxon>Fabaceae</taxon>
        <taxon>Papilionoideae</taxon>
        <taxon>50 kb inversion clade</taxon>
        <taxon>NPAAA clade</taxon>
        <taxon>indigoferoid/millettioid clade</taxon>
        <taxon>Phaseoleae</taxon>
        <taxon>Glycine</taxon>
        <taxon>Glycine subgen. Soja</taxon>
    </lineage>
</organism>
<reference evidence="1" key="1">
    <citation type="submission" date="2014-07" db="EMBL/GenBank/DDBJ databases">
        <title>Identification of a novel salt tolerance gene in wild soybean by whole-genome sequencing.</title>
        <authorList>
            <person name="Lam H.-M."/>
            <person name="Qi X."/>
            <person name="Li M.-W."/>
            <person name="Liu X."/>
            <person name="Xie M."/>
            <person name="Ni M."/>
            <person name="Xu X."/>
        </authorList>
    </citation>
    <scope>NUCLEOTIDE SEQUENCE [LARGE SCALE GENOMIC DNA]</scope>
    <source>
        <tissue evidence="1">Root</tissue>
    </source>
</reference>
<proteinExistence type="predicted"/>
<dbReference type="Proteomes" id="UP000053555">
    <property type="component" value="Unassembled WGS sequence"/>
</dbReference>
<sequence length="73" mass="7879">MRGATFSNGSVWTTSLAPPQCKSFGMIPSLPTPPSIISYPLGFLRRRDCPYKPICDSIAEGVNSDSDDTEGQL</sequence>